<sequence length="172" mass="19055">MKLASLIVPLALLVSAPVRAEDKTPAEKLLELMNFDSTGLAAAKASFKPALEKFKGMGLPPEGIQEISDAADAFFKKGLGDPQLRKDLAKFYEQRFSAEELEELTRFYGSPLGQKSLQVFPEVKAEAGKYAQEYAKKNSADFQADLQRILTKYKKDLVPAAGKEKKEEKKEP</sequence>
<feature type="signal peptide" evidence="1">
    <location>
        <begin position="1"/>
        <end position="20"/>
    </location>
</feature>
<dbReference type="EMBL" id="CP073100">
    <property type="protein sequence ID" value="QUE50795.1"/>
    <property type="molecule type" value="Genomic_DNA"/>
</dbReference>
<accession>A0A975G8S2</accession>
<evidence type="ECO:0000313" key="3">
    <source>
        <dbReference type="EMBL" id="QUE50795.1"/>
    </source>
</evidence>
<organism evidence="3 4">
    <name type="scientific">Luteolibacter ambystomatis</name>
    <dbReference type="NCBI Taxonomy" id="2824561"/>
    <lineage>
        <taxon>Bacteria</taxon>
        <taxon>Pseudomonadati</taxon>
        <taxon>Verrucomicrobiota</taxon>
        <taxon>Verrucomicrobiia</taxon>
        <taxon>Verrucomicrobiales</taxon>
        <taxon>Verrucomicrobiaceae</taxon>
        <taxon>Luteolibacter</taxon>
    </lineage>
</organism>
<reference evidence="3" key="1">
    <citation type="submission" date="2021-04" db="EMBL/GenBank/DDBJ databases">
        <title>Luteolibacter sp. 32A isolated from the skin of an Anderson's salamander (Ambystoma andersonii).</title>
        <authorList>
            <person name="Spergser J."/>
            <person name="Busse H.-J."/>
        </authorList>
    </citation>
    <scope>NUCLEOTIDE SEQUENCE</scope>
    <source>
        <strain evidence="3">32A</strain>
    </source>
</reference>
<evidence type="ECO:0000256" key="1">
    <source>
        <dbReference type="SAM" id="SignalP"/>
    </source>
</evidence>
<name>A0A975G8S2_9BACT</name>
<feature type="domain" description="DUF2059" evidence="2">
    <location>
        <begin position="83"/>
        <end position="140"/>
    </location>
</feature>
<dbReference type="AlphaFoldDB" id="A0A975G8S2"/>
<dbReference type="Proteomes" id="UP000676169">
    <property type="component" value="Chromosome"/>
</dbReference>
<evidence type="ECO:0000313" key="4">
    <source>
        <dbReference type="Proteomes" id="UP000676169"/>
    </source>
</evidence>
<dbReference type="Pfam" id="PF09832">
    <property type="entry name" value="DUF2059"/>
    <property type="match status" value="1"/>
</dbReference>
<feature type="chain" id="PRO_5037722749" evidence="1">
    <location>
        <begin position="21"/>
        <end position="172"/>
    </location>
</feature>
<dbReference type="KEGG" id="lamb:KBB96_18280"/>
<evidence type="ECO:0000259" key="2">
    <source>
        <dbReference type="Pfam" id="PF09832"/>
    </source>
</evidence>
<dbReference type="InterPro" id="IPR018637">
    <property type="entry name" value="DUF2059"/>
</dbReference>
<keyword evidence="1" id="KW-0732">Signal</keyword>
<proteinExistence type="predicted"/>
<gene>
    <name evidence="3" type="ORF">KBB96_18280</name>
</gene>
<dbReference type="RefSeq" id="WP_211630934.1">
    <property type="nucleotide sequence ID" value="NZ_CP073100.1"/>
</dbReference>
<protein>
    <submittedName>
        <fullName evidence="3">DUF2059 domain-containing protein</fullName>
    </submittedName>
</protein>
<keyword evidence="4" id="KW-1185">Reference proteome</keyword>